<dbReference type="InterPro" id="IPR003754">
    <property type="entry name" value="4pyrrol_synth_uPrphyn_synth"/>
</dbReference>
<dbReference type="PANTHER" id="PTHR38042:SF1">
    <property type="entry name" value="UROPORPHYRINOGEN-III SYNTHASE, CHLOROPLASTIC"/>
    <property type="match status" value="1"/>
</dbReference>
<dbReference type="GO" id="GO:0004852">
    <property type="term" value="F:uroporphyrinogen-III synthase activity"/>
    <property type="evidence" value="ECO:0007669"/>
    <property type="project" value="UniProtKB-EC"/>
</dbReference>
<evidence type="ECO:0000256" key="4">
    <source>
        <dbReference type="ARBA" id="ARBA00023239"/>
    </source>
</evidence>
<dbReference type="GO" id="GO:0006780">
    <property type="term" value="P:uroporphyrinogen III biosynthetic process"/>
    <property type="evidence" value="ECO:0007669"/>
    <property type="project" value="InterPro"/>
</dbReference>
<organism evidence="10">
    <name type="scientific">hydrothermal vent metagenome</name>
    <dbReference type="NCBI Taxonomy" id="652676"/>
    <lineage>
        <taxon>unclassified sequences</taxon>
        <taxon>metagenomes</taxon>
        <taxon>ecological metagenomes</taxon>
    </lineage>
</organism>
<reference evidence="10" key="1">
    <citation type="submission" date="2018-06" db="EMBL/GenBank/DDBJ databases">
        <authorList>
            <person name="Zhirakovskaya E."/>
        </authorList>
    </citation>
    <scope>NUCLEOTIDE SEQUENCE</scope>
</reference>
<evidence type="ECO:0000256" key="1">
    <source>
        <dbReference type="ARBA" id="ARBA00004772"/>
    </source>
</evidence>
<dbReference type="EC" id="4.2.1.75" evidence="3"/>
<dbReference type="InterPro" id="IPR039793">
    <property type="entry name" value="UROS/Hem4"/>
</dbReference>
<dbReference type="Pfam" id="PF02602">
    <property type="entry name" value="HEM4"/>
    <property type="match status" value="1"/>
</dbReference>
<dbReference type="CDD" id="cd06578">
    <property type="entry name" value="HemD"/>
    <property type="match status" value="1"/>
</dbReference>
<keyword evidence="4 10" id="KW-0456">Lyase</keyword>
<protein>
    <recommendedName>
        <fullName evidence="3">uroporphyrinogen-III synthase</fullName>
        <ecNumber evidence="3">4.2.1.75</ecNumber>
    </recommendedName>
    <alternativeName>
        <fullName evidence="7">Hydroxymethylbilane hydrolyase [cyclizing]</fullName>
    </alternativeName>
    <alternativeName>
        <fullName evidence="6">Uroporphyrinogen-III cosynthase</fullName>
    </alternativeName>
</protein>
<comment type="pathway">
    <text evidence="1">Porphyrin-containing compound metabolism; protoporphyrin-IX biosynthesis; coproporphyrinogen-III from 5-aminolevulinate: step 3/4.</text>
</comment>
<evidence type="ECO:0000256" key="5">
    <source>
        <dbReference type="ARBA" id="ARBA00023244"/>
    </source>
</evidence>
<comment type="catalytic activity">
    <reaction evidence="8">
        <text>hydroxymethylbilane = uroporphyrinogen III + H2O</text>
        <dbReference type="Rhea" id="RHEA:18965"/>
        <dbReference type="ChEBI" id="CHEBI:15377"/>
        <dbReference type="ChEBI" id="CHEBI:57308"/>
        <dbReference type="ChEBI" id="CHEBI:57845"/>
        <dbReference type="EC" id="4.2.1.75"/>
    </reaction>
</comment>
<sequence>MELHTSVSKNVLVTRPADQSIELCKGIESMGWECTSFPVIEIIKTNATSLLRTVANNFKIYHIALFVSANAVTYGLRWLKQNHLNWPQGILIGAVGKNTAKALAEQGSLRVDLAPEQKFDSEALLALNGLKNIQNKNIIIFRGNGGREHLANTLRARGASVDYAEVYERRRPAGTIASILSEKQRKHINIAVSTSNEGLKNLHIMTEEAIRPWLLDLHLVVLSSRAVVAAKQLGFKHQPLIAAQASNMAILETIKKMSL</sequence>
<feature type="domain" description="Tetrapyrrole biosynthesis uroporphyrinogen III synthase" evidence="9">
    <location>
        <begin position="25"/>
        <end position="238"/>
    </location>
</feature>
<dbReference type="EMBL" id="UOFO01000002">
    <property type="protein sequence ID" value="VAW83154.1"/>
    <property type="molecule type" value="Genomic_DNA"/>
</dbReference>
<evidence type="ECO:0000259" key="9">
    <source>
        <dbReference type="Pfam" id="PF02602"/>
    </source>
</evidence>
<comment type="similarity">
    <text evidence="2">Belongs to the uroporphyrinogen-III synthase family.</text>
</comment>
<evidence type="ECO:0000256" key="7">
    <source>
        <dbReference type="ARBA" id="ARBA00032649"/>
    </source>
</evidence>
<name>A0A3B0ZP32_9ZZZZ</name>
<accession>A0A3B0ZP32</accession>
<dbReference type="PANTHER" id="PTHR38042">
    <property type="entry name" value="UROPORPHYRINOGEN-III SYNTHASE, CHLOROPLASTIC"/>
    <property type="match status" value="1"/>
</dbReference>
<evidence type="ECO:0000256" key="3">
    <source>
        <dbReference type="ARBA" id="ARBA00013109"/>
    </source>
</evidence>
<evidence type="ECO:0000256" key="6">
    <source>
        <dbReference type="ARBA" id="ARBA00031702"/>
    </source>
</evidence>
<proteinExistence type="inferred from homology"/>
<evidence type="ECO:0000256" key="8">
    <source>
        <dbReference type="ARBA" id="ARBA00048617"/>
    </source>
</evidence>
<keyword evidence="5" id="KW-0627">Porphyrin biosynthesis</keyword>
<evidence type="ECO:0000313" key="10">
    <source>
        <dbReference type="EMBL" id="VAW83154.1"/>
    </source>
</evidence>
<dbReference type="Gene3D" id="3.40.50.10090">
    <property type="match status" value="2"/>
</dbReference>
<dbReference type="SUPFAM" id="SSF69618">
    <property type="entry name" value="HemD-like"/>
    <property type="match status" value="1"/>
</dbReference>
<dbReference type="InterPro" id="IPR036108">
    <property type="entry name" value="4pyrrol_syn_uPrphyn_synt_sf"/>
</dbReference>
<evidence type="ECO:0000256" key="2">
    <source>
        <dbReference type="ARBA" id="ARBA00008133"/>
    </source>
</evidence>
<gene>
    <name evidence="10" type="ORF">MNBD_GAMMA16-450</name>
</gene>
<dbReference type="AlphaFoldDB" id="A0A3B0ZP32"/>